<dbReference type="HOGENOM" id="CLU_2489556_0_0_1"/>
<dbReference type="EMBL" id="KN836883">
    <property type="protein sequence ID" value="KIK31547.1"/>
    <property type="molecule type" value="Genomic_DNA"/>
</dbReference>
<keyword evidence="3" id="KW-1185">Reference proteome</keyword>
<name>A0A0D0ABF5_9AGAM</name>
<sequence>SSANHSDEVDADGFLKDVQVMSIDEASENPRQEQRSRDITNKKMKKPIAFVNEVTTMRRHMDASHRNEYLTWAEAEKFVSMLPKDTK</sequence>
<dbReference type="Proteomes" id="UP000054485">
    <property type="component" value="Unassembled WGS sequence"/>
</dbReference>
<proteinExistence type="predicted"/>
<reference evidence="3" key="2">
    <citation type="submission" date="2015-01" db="EMBL/GenBank/DDBJ databases">
        <title>Evolutionary Origins and Diversification of the Mycorrhizal Mutualists.</title>
        <authorList>
            <consortium name="DOE Joint Genome Institute"/>
            <consortium name="Mycorrhizal Genomics Consortium"/>
            <person name="Kohler A."/>
            <person name="Kuo A."/>
            <person name="Nagy L.G."/>
            <person name="Floudas D."/>
            <person name="Copeland A."/>
            <person name="Barry K.W."/>
            <person name="Cichocki N."/>
            <person name="Veneault-Fourrey C."/>
            <person name="LaButti K."/>
            <person name="Lindquist E.A."/>
            <person name="Lipzen A."/>
            <person name="Lundell T."/>
            <person name="Morin E."/>
            <person name="Murat C."/>
            <person name="Riley R."/>
            <person name="Ohm R."/>
            <person name="Sun H."/>
            <person name="Tunlid A."/>
            <person name="Henrissat B."/>
            <person name="Grigoriev I.V."/>
            <person name="Hibbett D.S."/>
            <person name="Martin F."/>
        </authorList>
    </citation>
    <scope>NUCLEOTIDE SEQUENCE [LARGE SCALE GENOMIC DNA]</scope>
    <source>
        <strain evidence="3">UH-Slu-Lm8-n1</strain>
    </source>
</reference>
<dbReference type="OrthoDB" id="2687848at2759"/>
<evidence type="ECO:0000256" key="1">
    <source>
        <dbReference type="SAM" id="MobiDB-lite"/>
    </source>
</evidence>
<dbReference type="AlphaFoldDB" id="A0A0D0ABF5"/>
<evidence type="ECO:0000313" key="3">
    <source>
        <dbReference type="Proteomes" id="UP000054485"/>
    </source>
</evidence>
<feature type="compositionally biased region" description="Basic and acidic residues" evidence="1">
    <location>
        <begin position="28"/>
        <end position="41"/>
    </location>
</feature>
<reference evidence="2 3" key="1">
    <citation type="submission" date="2014-04" db="EMBL/GenBank/DDBJ databases">
        <authorList>
            <consortium name="DOE Joint Genome Institute"/>
            <person name="Kuo A."/>
            <person name="Ruytinx J."/>
            <person name="Rineau F."/>
            <person name="Colpaert J."/>
            <person name="Kohler A."/>
            <person name="Nagy L.G."/>
            <person name="Floudas D."/>
            <person name="Copeland A."/>
            <person name="Barry K.W."/>
            <person name="Cichocki N."/>
            <person name="Veneault-Fourrey C."/>
            <person name="LaButti K."/>
            <person name="Lindquist E.A."/>
            <person name="Lipzen A."/>
            <person name="Lundell T."/>
            <person name="Morin E."/>
            <person name="Murat C."/>
            <person name="Sun H."/>
            <person name="Tunlid A."/>
            <person name="Henrissat B."/>
            <person name="Grigoriev I.V."/>
            <person name="Hibbett D.S."/>
            <person name="Martin F."/>
            <person name="Nordberg H.P."/>
            <person name="Cantor M.N."/>
            <person name="Hua S.X."/>
        </authorList>
    </citation>
    <scope>NUCLEOTIDE SEQUENCE [LARGE SCALE GENOMIC DNA]</scope>
    <source>
        <strain evidence="2 3">UH-Slu-Lm8-n1</strain>
    </source>
</reference>
<organism evidence="2 3">
    <name type="scientific">Suillus luteus UH-Slu-Lm8-n1</name>
    <dbReference type="NCBI Taxonomy" id="930992"/>
    <lineage>
        <taxon>Eukaryota</taxon>
        <taxon>Fungi</taxon>
        <taxon>Dikarya</taxon>
        <taxon>Basidiomycota</taxon>
        <taxon>Agaricomycotina</taxon>
        <taxon>Agaricomycetes</taxon>
        <taxon>Agaricomycetidae</taxon>
        <taxon>Boletales</taxon>
        <taxon>Suillineae</taxon>
        <taxon>Suillaceae</taxon>
        <taxon>Suillus</taxon>
    </lineage>
</organism>
<feature type="non-terminal residue" evidence="2">
    <location>
        <position position="1"/>
    </location>
</feature>
<dbReference type="InParanoid" id="A0A0D0ABF5"/>
<accession>A0A0D0ABF5</accession>
<protein>
    <submittedName>
        <fullName evidence="2">Unplaced genomic scaffold CY34scaffold_1752, whole genome shotgun sequence</fullName>
    </submittedName>
</protein>
<gene>
    <name evidence="2" type="ORF">CY34DRAFT_36941</name>
</gene>
<evidence type="ECO:0000313" key="2">
    <source>
        <dbReference type="EMBL" id="KIK31547.1"/>
    </source>
</evidence>
<feature type="region of interest" description="Disordered" evidence="1">
    <location>
        <begin position="1"/>
        <end position="44"/>
    </location>
</feature>
<feature type="non-terminal residue" evidence="2">
    <location>
        <position position="87"/>
    </location>
</feature>